<accession>A0ABY4CYI1</accession>
<evidence type="ECO:0000313" key="2">
    <source>
        <dbReference type="Proteomes" id="UP000831113"/>
    </source>
</evidence>
<dbReference type="Proteomes" id="UP000831113">
    <property type="component" value="Chromosome"/>
</dbReference>
<organism evidence="1 2">
    <name type="scientific">Hymenobacter tibetensis</name>
    <dbReference type="NCBI Taxonomy" id="497967"/>
    <lineage>
        <taxon>Bacteria</taxon>
        <taxon>Pseudomonadati</taxon>
        <taxon>Bacteroidota</taxon>
        <taxon>Cytophagia</taxon>
        <taxon>Cytophagales</taxon>
        <taxon>Hymenobacteraceae</taxon>
        <taxon>Hymenobacter</taxon>
    </lineage>
</organism>
<reference evidence="1 2" key="1">
    <citation type="submission" date="2022-03" db="EMBL/GenBank/DDBJ databases">
        <title>Hymenobactersp. isolated from the air.</title>
        <authorList>
            <person name="Won M."/>
            <person name="Kwon S.-W."/>
        </authorList>
    </citation>
    <scope>NUCLEOTIDE SEQUENCE [LARGE SCALE GENOMIC DNA]</scope>
    <source>
        <strain evidence="1 2">KACC 21982</strain>
    </source>
</reference>
<dbReference type="PANTHER" id="PTHR37841">
    <property type="entry name" value="GLR2918 PROTEIN"/>
    <property type="match status" value="1"/>
</dbReference>
<evidence type="ECO:0000313" key="1">
    <source>
        <dbReference type="EMBL" id="UOG75121.1"/>
    </source>
</evidence>
<sequence>MGLRTFVEMPGFRLFLFSFWQRLRLALCVLVLLSEGAALAQTTKGPLVPFRRGSRWGYADRTRRVVLPLLYNEAGPFVNEVAWVRQGLLYGYIDAGGNSITPVQFSRASNFQQGRATVELSGETFDINSSGQRLSTPPDPEPETDYLEQGDLMRRQGKVGFRFTVGSTTVVLAEYDEIRDLHHDGLLLVRQGAKWGVLNAEGKRTLPLEYDAIQATSANGFAYPIVEQAGRFGYVSTEGRLLTPVAYAAAEPFIEEVARVTTPDGKIGYIDSRGKEYFEE</sequence>
<dbReference type="PANTHER" id="PTHR37841:SF1">
    <property type="entry name" value="DUF3298 DOMAIN-CONTAINING PROTEIN"/>
    <property type="match status" value="1"/>
</dbReference>
<dbReference type="EMBL" id="CP094669">
    <property type="protein sequence ID" value="UOG75121.1"/>
    <property type="molecule type" value="Genomic_DNA"/>
</dbReference>
<dbReference type="RefSeq" id="WP_243798972.1">
    <property type="nucleotide sequence ID" value="NZ_CP094669.1"/>
</dbReference>
<keyword evidence="2" id="KW-1185">Reference proteome</keyword>
<protein>
    <submittedName>
        <fullName evidence="1">WG repeat-containing protein</fullName>
    </submittedName>
</protein>
<gene>
    <name evidence="1" type="ORF">MTX78_00650</name>
</gene>
<dbReference type="InterPro" id="IPR032774">
    <property type="entry name" value="WG_beta_rep"/>
</dbReference>
<dbReference type="Pfam" id="PF14903">
    <property type="entry name" value="WG_beta_rep"/>
    <property type="match status" value="4"/>
</dbReference>
<proteinExistence type="predicted"/>
<name>A0ABY4CYI1_9BACT</name>